<evidence type="ECO:0000256" key="6">
    <source>
        <dbReference type="ARBA" id="ARBA00035197"/>
    </source>
</evidence>
<evidence type="ECO:0000256" key="5">
    <source>
        <dbReference type="ARBA" id="ARBA00023274"/>
    </source>
</evidence>
<organism evidence="8 9">
    <name type="scientific">Candidatus Gottesmanbacteria bacterium GW2011_GWA2_43_14</name>
    <dbReference type="NCBI Taxonomy" id="1618443"/>
    <lineage>
        <taxon>Bacteria</taxon>
        <taxon>Candidatus Gottesmaniibacteriota</taxon>
    </lineage>
</organism>
<dbReference type="Pfam" id="PF00861">
    <property type="entry name" value="Ribosomal_L18p"/>
    <property type="match status" value="1"/>
</dbReference>
<dbReference type="GO" id="GO:0006412">
    <property type="term" value="P:translation"/>
    <property type="evidence" value="ECO:0007669"/>
    <property type="project" value="UniProtKB-UniRule"/>
</dbReference>
<dbReference type="InterPro" id="IPR005484">
    <property type="entry name" value="Ribosomal_uL18_bac/plant/anim"/>
</dbReference>
<dbReference type="SUPFAM" id="SSF53137">
    <property type="entry name" value="Translational machinery components"/>
    <property type="match status" value="1"/>
</dbReference>
<keyword evidence="5 7" id="KW-0687">Ribonucleoprotein</keyword>
<comment type="caution">
    <text evidence="8">The sequence shown here is derived from an EMBL/GenBank/DDBJ whole genome shotgun (WGS) entry which is preliminary data.</text>
</comment>
<comment type="similarity">
    <text evidence="1 7">Belongs to the universal ribosomal protein uL18 family.</text>
</comment>
<dbReference type="InterPro" id="IPR004389">
    <property type="entry name" value="Ribosomal_uL18_bac-type"/>
</dbReference>
<evidence type="ECO:0000313" key="9">
    <source>
        <dbReference type="Proteomes" id="UP000034894"/>
    </source>
</evidence>
<dbReference type="Gene3D" id="3.30.420.100">
    <property type="match status" value="1"/>
</dbReference>
<keyword evidence="3 7" id="KW-0694">RNA-binding</keyword>
<keyword evidence="4 7" id="KW-0689">Ribosomal protein</keyword>
<evidence type="ECO:0000256" key="4">
    <source>
        <dbReference type="ARBA" id="ARBA00022980"/>
    </source>
</evidence>
<dbReference type="CDD" id="cd00432">
    <property type="entry name" value="Ribosomal_L18_L5e"/>
    <property type="match status" value="1"/>
</dbReference>
<dbReference type="GO" id="GO:0005737">
    <property type="term" value="C:cytoplasm"/>
    <property type="evidence" value="ECO:0007669"/>
    <property type="project" value="UniProtKB-ARBA"/>
</dbReference>
<gene>
    <name evidence="7" type="primary">rplR</name>
    <name evidence="8" type="ORF">UV73_C0012G0054</name>
</gene>
<dbReference type="HAMAP" id="MF_01337_B">
    <property type="entry name" value="Ribosomal_uL18_B"/>
    <property type="match status" value="1"/>
</dbReference>
<dbReference type="PANTHER" id="PTHR12899:SF3">
    <property type="entry name" value="LARGE RIBOSOMAL SUBUNIT PROTEIN UL18M"/>
    <property type="match status" value="1"/>
</dbReference>
<comment type="function">
    <text evidence="7">This is one of the proteins that bind and probably mediate the attachment of the 5S RNA into the large ribosomal subunit, where it forms part of the central protuberance.</text>
</comment>
<proteinExistence type="inferred from homology"/>
<dbReference type="STRING" id="1618443.UV73_C0012G0054"/>
<keyword evidence="2 7" id="KW-0699">rRNA-binding</keyword>
<accession>A0A0G1FLY3</accession>
<dbReference type="EMBL" id="LCFP01000012">
    <property type="protein sequence ID" value="KKS96026.1"/>
    <property type="molecule type" value="Genomic_DNA"/>
</dbReference>
<sequence>MNRKILLARKNKSKSIVQKGKRGTAERPRLSVFRSNRYIYAQLVDDMKGRTLISASEKELKAKAETNKSVKAKLLGELLAEKSLKKKINRAIFDRRGYQYHGRVKQLAEGARSKGLEI</sequence>
<evidence type="ECO:0000256" key="2">
    <source>
        <dbReference type="ARBA" id="ARBA00022730"/>
    </source>
</evidence>
<dbReference type="PATRIC" id="fig|1618443.3.peg.1381"/>
<dbReference type="GO" id="GO:1990904">
    <property type="term" value="C:ribonucleoprotein complex"/>
    <property type="evidence" value="ECO:0007669"/>
    <property type="project" value="UniProtKB-KW"/>
</dbReference>
<dbReference type="GO" id="GO:0003735">
    <property type="term" value="F:structural constituent of ribosome"/>
    <property type="evidence" value="ECO:0007669"/>
    <property type="project" value="InterPro"/>
</dbReference>
<evidence type="ECO:0000256" key="7">
    <source>
        <dbReference type="HAMAP-Rule" id="MF_01337"/>
    </source>
</evidence>
<evidence type="ECO:0000256" key="1">
    <source>
        <dbReference type="ARBA" id="ARBA00007116"/>
    </source>
</evidence>
<reference evidence="8 9" key="1">
    <citation type="journal article" date="2015" name="Nature">
        <title>rRNA introns, odd ribosomes, and small enigmatic genomes across a large radiation of phyla.</title>
        <authorList>
            <person name="Brown C.T."/>
            <person name="Hug L.A."/>
            <person name="Thomas B.C."/>
            <person name="Sharon I."/>
            <person name="Castelle C.J."/>
            <person name="Singh A."/>
            <person name="Wilkins M.J."/>
            <person name="Williams K.H."/>
            <person name="Banfield J.F."/>
        </authorList>
    </citation>
    <scope>NUCLEOTIDE SEQUENCE [LARGE SCALE GENOMIC DNA]</scope>
</reference>
<evidence type="ECO:0000256" key="3">
    <source>
        <dbReference type="ARBA" id="ARBA00022884"/>
    </source>
</evidence>
<comment type="subunit">
    <text evidence="7">Part of the 50S ribosomal subunit; part of the 5S rRNA/L5/L18/L25 subcomplex. Contacts the 5S and 23S rRNAs.</text>
</comment>
<evidence type="ECO:0000313" key="8">
    <source>
        <dbReference type="EMBL" id="KKS96026.1"/>
    </source>
</evidence>
<dbReference type="PANTHER" id="PTHR12899">
    <property type="entry name" value="39S RIBOSOMAL PROTEIN L18, MITOCHONDRIAL"/>
    <property type="match status" value="1"/>
</dbReference>
<dbReference type="Proteomes" id="UP000034894">
    <property type="component" value="Unassembled WGS sequence"/>
</dbReference>
<name>A0A0G1FLY3_9BACT</name>
<protein>
    <recommendedName>
        <fullName evidence="6 7">Large ribosomal subunit protein uL18</fullName>
    </recommendedName>
</protein>
<dbReference type="GO" id="GO:0005840">
    <property type="term" value="C:ribosome"/>
    <property type="evidence" value="ECO:0007669"/>
    <property type="project" value="UniProtKB-KW"/>
</dbReference>
<dbReference type="AlphaFoldDB" id="A0A0G1FLY3"/>
<dbReference type="NCBIfam" id="TIGR00060">
    <property type="entry name" value="L18_bact"/>
    <property type="match status" value="1"/>
</dbReference>
<dbReference type="InterPro" id="IPR057268">
    <property type="entry name" value="Ribosomal_L18"/>
</dbReference>
<dbReference type="GO" id="GO:0008097">
    <property type="term" value="F:5S rRNA binding"/>
    <property type="evidence" value="ECO:0007669"/>
    <property type="project" value="TreeGrafter"/>
</dbReference>